<evidence type="ECO:0000256" key="2">
    <source>
        <dbReference type="SAM" id="Phobius"/>
    </source>
</evidence>
<name>A0AA36MDT5_CYLNA</name>
<accession>A0AA36MDT5</accession>
<dbReference type="AlphaFoldDB" id="A0AA36MDT5"/>
<proteinExistence type="predicted"/>
<evidence type="ECO:0000256" key="1">
    <source>
        <dbReference type="SAM" id="MobiDB-lite"/>
    </source>
</evidence>
<keyword evidence="2" id="KW-0472">Membrane</keyword>
<feature type="transmembrane region" description="Helical" evidence="2">
    <location>
        <begin position="103"/>
        <end position="123"/>
    </location>
</feature>
<keyword evidence="2" id="KW-0812">Transmembrane</keyword>
<dbReference type="EMBL" id="CATQJL010000316">
    <property type="protein sequence ID" value="CAJ0606408.1"/>
    <property type="molecule type" value="Genomic_DNA"/>
</dbReference>
<feature type="transmembrane region" description="Helical" evidence="2">
    <location>
        <begin position="79"/>
        <end position="97"/>
    </location>
</feature>
<feature type="region of interest" description="Disordered" evidence="1">
    <location>
        <begin position="176"/>
        <end position="208"/>
    </location>
</feature>
<evidence type="ECO:0000313" key="4">
    <source>
        <dbReference type="Proteomes" id="UP001176961"/>
    </source>
</evidence>
<evidence type="ECO:0000313" key="3">
    <source>
        <dbReference type="EMBL" id="CAJ0606408.1"/>
    </source>
</evidence>
<comment type="caution">
    <text evidence="3">The sequence shown here is derived from an EMBL/GenBank/DDBJ whole genome shotgun (WGS) entry which is preliminary data.</text>
</comment>
<feature type="transmembrane region" description="Helical" evidence="2">
    <location>
        <begin position="43"/>
        <end position="67"/>
    </location>
</feature>
<feature type="compositionally biased region" description="Basic residues" evidence="1">
    <location>
        <begin position="183"/>
        <end position="197"/>
    </location>
</feature>
<organism evidence="3 4">
    <name type="scientific">Cylicocyclus nassatus</name>
    <name type="common">Nematode worm</name>
    <dbReference type="NCBI Taxonomy" id="53992"/>
    <lineage>
        <taxon>Eukaryota</taxon>
        <taxon>Metazoa</taxon>
        <taxon>Ecdysozoa</taxon>
        <taxon>Nematoda</taxon>
        <taxon>Chromadorea</taxon>
        <taxon>Rhabditida</taxon>
        <taxon>Rhabditina</taxon>
        <taxon>Rhabditomorpha</taxon>
        <taxon>Strongyloidea</taxon>
        <taxon>Strongylidae</taxon>
        <taxon>Cylicocyclus</taxon>
    </lineage>
</organism>
<keyword evidence="4" id="KW-1185">Reference proteome</keyword>
<keyword evidence="2" id="KW-1133">Transmembrane helix</keyword>
<sequence length="208" mass="23810">MHETIWERRMKDYKLIYVFDFFAILITLIAYAVVNYISGSSLFTVLPLIPLLSSAAVLPLGVIGLLYQHANLLVIYNTRLSLFVIWCIVWMGVSLIYQGEIVGLIASIIWFIAALLYFWGLYVTSKALTYITTHYRGYDDVDPERVQFIEQMLRDMIDEIKQKEIDIAAGAIPTTEDTAKKDRLSKKAVKKGQRTPRNKAGYDKSKTE</sequence>
<protein>
    <submittedName>
        <fullName evidence="3">Uncharacterized protein</fullName>
    </submittedName>
</protein>
<feature type="transmembrane region" description="Helical" evidence="2">
    <location>
        <begin position="15"/>
        <end position="37"/>
    </location>
</feature>
<reference evidence="3" key="1">
    <citation type="submission" date="2023-07" db="EMBL/GenBank/DDBJ databases">
        <authorList>
            <consortium name="CYATHOMIX"/>
        </authorList>
    </citation>
    <scope>NUCLEOTIDE SEQUENCE</scope>
    <source>
        <strain evidence="3">N/A</strain>
    </source>
</reference>
<gene>
    <name evidence="3" type="ORF">CYNAS_LOCUS18391</name>
</gene>
<dbReference type="Proteomes" id="UP001176961">
    <property type="component" value="Unassembled WGS sequence"/>
</dbReference>